<comment type="caution">
    <text evidence="2">The sequence shown here is derived from an EMBL/GenBank/DDBJ whole genome shotgun (WGS) entry which is preliminary data.</text>
</comment>
<proteinExistence type="predicted"/>
<sequence length="419" mass="47725">MISMTFYNPQTGRIDIPPPNSRPKNPLCNHSFDAQRTESLADEDHLSNFDSSVTAFSEVQKIRTRDDKVSLRKLLRTDQREFITGTFNANMQASHILNAICINGCQRETKRKMKLLIEGLLTRFWFNNGDAFELDSRANMILLSNNNHSALDLYGLIGLSPGLDRLKKINDQLLFDNAHWAFRVANGLNRNRNLNMNVYPYDTDSIEWEVLVLHRDDFIPSGERLFVVHPDDRTLHGEQAVNQRSTLCHIPNGQYDSDLPLLVDDSNNATLKFRMRTKREPFEKLSLFAMLVNLHSKVKACTTLSGTPFSIFTLYGLLEDTINRIFYEPDGVNLRFELHQELSKQRSPSTMDTDSSFPSMPSVPNTHHTPSAEHSFPDSEMASGHYDRDDDEILDERGLTEKEVNIGLAEVFVTGSRSG</sequence>
<organism evidence="2 3">
    <name type="scientific">Lentinula raphanica</name>
    <dbReference type="NCBI Taxonomy" id="153919"/>
    <lineage>
        <taxon>Eukaryota</taxon>
        <taxon>Fungi</taxon>
        <taxon>Dikarya</taxon>
        <taxon>Basidiomycota</taxon>
        <taxon>Agaricomycotina</taxon>
        <taxon>Agaricomycetes</taxon>
        <taxon>Agaricomycetidae</taxon>
        <taxon>Agaricales</taxon>
        <taxon>Marasmiineae</taxon>
        <taxon>Omphalotaceae</taxon>
        <taxon>Lentinula</taxon>
    </lineage>
</organism>
<evidence type="ECO:0000256" key="1">
    <source>
        <dbReference type="SAM" id="MobiDB-lite"/>
    </source>
</evidence>
<evidence type="ECO:0000313" key="2">
    <source>
        <dbReference type="EMBL" id="KAJ3836298.1"/>
    </source>
</evidence>
<feature type="region of interest" description="Disordered" evidence="1">
    <location>
        <begin position="343"/>
        <end position="389"/>
    </location>
</feature>
<protein>
    <submittedName>
        <fullName evidence="2">Uncharacterized protein</fullName>
    </submittedName>
</protein>
<name>A0AA38P4R2_9AGAR</name>
<reference evidence="2" key="1">
    <citation type="submission" date="2022-08" db="EMBL/GenBank/DDBJ databases">
        <authorList>
            <consortium name="DOE Joint Genome Institute"/>
            <person name="Min B."/>
            <person name="Riley R."/>
            <person name="Sierra-Patev S."/>
            <person name="Naranjo-Ortiz M."/>
            <person name="Looney B."/>
            <person name="Konkel Z."/>
            <person name="Slot J.C."/>
            <person name="Sakamoto Y."/>
            <person name="Steenwyk J.L."/>
            <person name="Rokas A."/>
            <person name="Carro J."/>
            <person name="Camarero S."/>
            <person name="Ferreira P."/>
            <person name="Molpeceres G."/>
            <person name="Ruiz-Duenas F.J."/>
            <person name="Serrano A."/>
            <person name="Henrissat B."/>
            <person name="Drula E."/>
            <person name="Hughes K.W."/>
            <person name="Mata J.L."/>
            <person name="Ishikawa N.K."/>
            <person name="Vargas-Isla R."/>
            <person name="Ushijima S."/>
            <person name="Smith C.A."/>
            <person name="Ahrendt S."/>
            <person name="Andreopoulos W."/>
            <person name="He G."/>
            <person name="Labutti K."/>
            <person name="Lipzen A."/>
            <person name="Ng V."/>
            <person name="Sandor L."/>
            <person name="Barry K."/>
            <person name="Martinez A.T."/>
            <person name="Xiao Y."/>
            <person name="Gibbons J.G."/>
            <person name="Terashima K."/>
            <person name="Hibbett D.S."/>
            <person name="Grigoriev I.V."/>
        </authorList>
    </citation>
    <scope>NUCLEOTIDE SEQUENCE</scope>
    <source>
        <strain evidence="2">TFB9207</strain>
    </source>
</reference>
<feature type="region of interest" description="Disordered" evidence="1">
    <location>
        <begin position="1"/>
        <end position="25"/>
    </location>
</feature>
<dbReference type="Proteomes" id="UP001163846">
    <property type="component" value="Unassembled WGS sequence"/>
</dbReference>
<gene>
    <name evidence="2" type="ORF">F5878DRAFT_625505</name>
</gene>
<accession>A0AA38P4R2</accession>
<keyword evidence="3" id="KW-1185">Reference proteome</keyword>
<feature type="compositionally biased region" description="Polar residues" evidence="1">
    <location>
        <begin position="345"/>
        <end position="369"/>
    </location>
</feature>
<dbReference type="EMBL" id="MU806331">
    <property type="protein sequence ID" value="KAJ3836298.1"/>
    <property type="molecule type" value="Genomic_DNA"/>
</dbReference>
<dbReference type="AlphaFoldDB" id="A0AA38P4R2"/>
<feature type="compositionally biased region" description="Polar residues" evidence="1">
    <location>
        <begin position="1"/>
        <end position="11"/>
    </location>
</feature>
<evidence type="ECO:0000313" key="3">
    <source>
        <dbReference type="Proteomes" id="UP001163846"/>
    </source>
</evidence>